<dbReference type="AlphaFoldDB" id="A0A1H8Q8R3"/>
<accession>A0A1H8Q8R3</accession>
<reference evidence="5" key="1">
    <citation type="submission" date="2016-10" db="EMBL/GenBank/DDBJ databases">
        <authorList>
            <person name="Varghese N."/>
        </authorList>
    </citation>
    <scope>NUCLEOTIDE SEQUENCE [LARGE SCALE GENOMIC DNA]</scope>
    <source>
        <strain evidence="5">DSM 21843</strain>
    </source>
</reference>
<dbReference type="InterPro" id="IPR050902">
    <property type="entry name" value="ABC_Transporter_SBP"/>
</dbReference>
<comment type="similarity">
    <text evidence="1">Belongs to the bacterial solute-binding protein 8 family.</text>
</comment>
<organism evidence="4 5">
    <name type="scientific">Denitrobacterium detoxificans</name>
    <dbReference type="NCBI Taxonomy" id="79604"/>
    <lineage>
        <taxon>Bacteria</taxon>
        <taxon>Bacillati</taxon>
        <taxon>Actinomycetota</taxon>
        <taxon>Coriobacteriia</taxon>
        <taxon>Eggerthellales</taxon>
        <taxon>Eggerthellaceae</taxon>
        <taxon>Denitrobacterium</taxon>
    </lineage>
</organism>
<dbReference type="PROSITE" id="PS50983">
    <property type="entry name" value="FE_B12_PBP"/>
    <property type="match status" value="1"/>
</dbReference>
<proteinExistence type="inferred from homology"/>
<dbReference type="Pfam" id="PF01497">
    <property type="entry name" value="Peripla_BP_2"/>
    <property type="match status" value="1"/>
</dbReference>
<feature type="compositionally biased region" description="Low complexity" evidence="2">
    <location>
        <begin position="409"/>
        <end position="427"/>
    </location>
</feature>
<evidence type="ECO:0000259" key="3">
    <source>
        <dbReference type="PROSITE" id="PS50983"/>
    </source>
</evidence>
<evidence type="ECO:0000256" key="1">
    <source>
        <dbReference type="ARBA" id="ARBA00008814"/>
    </source>
</evidence>
<sequence length="435" mass="46530">MHRGKMSANASLVSENSVGGGTPNACGMSRRGFIQFGGALALSVALPLGGLSALTGCRSAAGDELLLGERTITDHTGREVTVPVASSLERVYFTSALAQVFVFSLIPQLQAGTAITFSQQELAMMPDYMADLPNLGSLSSNGEIDREELIARDVQVVFSISGTDLTASNISEAEKLQDQTGIPVVLVDGSFSRIAEAYRFLGDILGCADRAEELATYLEDVYENVSSAVATVPESERVSVYYAEGPLGLQTEPDESQHALAFAVAGAKNVAAVDANQGLGMSNVSLEQVIAWDPEVIVAWDDAIRGGADEIIRTKDTWAGIRAVKNERVYTMPNAPFAWLDRPPGVNRFIGIQWLANMLYPDAYDVDMVDVTRDFYSRMYWCDITVDQALDLLGNSYPPVGRQAKYTYSGDGAQSGSSSSGLSSDALTQRQAGAD</sequence>
<dbReference type="InterPro" id="IPR006311">
    <property type="entry name" value="TAT_signal"/>
</dbReference>
<feature type="region of interest" description="Disordered" evidence="2">
    <location>
        <begin position="408"/>
        <end position="435"/>
    </location>
</feature>
<evidence type="ECO:0000313" key="4">
    <source>
        <dbReference type="EMBL" id="SEO50615.1"/>
    </source>
</evidence>
<evidence type="ECO:0000256" key="2">
    <source>
        <dbReference type="SAM" id="MobiDB-lite"/>
    </source>
</evidence>
<dbReference type="EMBL" id="FOEC01000002">
    <property type="protein sequence ID" value="SEO50615.1"/>
    <property type="molecule type" value="Genomic_DNA"/>
</dbReference>
<feature type="domain" description="Fe/B12 periplasmic-binding" evidence="3">
    <location>
        <begin position="90"/>
        <end position="363"/>
    </location>
</feature>
<dbReference type="Proteomes" id="UP000182975">
    <property type="component" value="Unassembled WGS sequence"/>
</dbReference>
<dbReference type="PANTHER" id="PTHR30535">
    <property type="entry name" value="VITAMIN B12-BINDING PROTEIN"/>
    <property type="match status" value="1"/>
</dbReference>
<dbReference type="Gene3D" id="3.40.50.1980">
    <property type="entry name" value="Nitrogenase molybdenum iron protein domain"/>
    <property type="match status" value="2"/>
</dbReference>
<dbReference type="GO" id="GO:0071281">
    <property type="term" value="P:cellular response to iron ion"/>
    <property type="evidence" value="ECO:0007669"/>
    <property type="project" value="TreeGrafter"/>
</dbReference>
<dbReference type="InterPro" id="IPR002491">
    <property type="entry name" value="ABC_transptr_periplasmic_BD"/>
</dbReference>
<dbReference type="SUPFAM" id="SSF53807">
    <property type="entry name" value="Helical backbone' metal receptor"/>
    <property type="match status" value="1"/>
</dbReference>
<name>A0A1H8Q8R3_9ACTN</name>
<dbReference type="Gene3D" id="1.20.58.2180">
    <property type="match status" value="1"/>
</dbReference>
<keyword evidence="5" id="KW-1185">Reference proteome</keyword>
<evidence type="ECO:0000313" key="5">
    <source>
        <dbReference type="Proteomes" id="UP000182975"/>
    </source>
</evidence>
<gene>
    <name evidence="4" type="ORF">SAMN02910314_00379</name>
</gene>
<dbReference type="PANTHER" id="PTHR30535:SF34">
    <property type="entry name" value="MOLYBDATE-BINDING PROTEIN MOLA"/>
    <property type="match status" value="1"/>
</dbReference>
<dbReference type="PROSITE" id="PS51318">
    <property type="entry name" value="TAT"/>
    <property type="match status" value="1"/>
</dbReference>
<protein>
    <submittedName>
        <fullName evidence="4">Iron complex transport system substrate-binding protein</fullName>
    </submittedName>
</protein>